<gene>
    <name evidence="2" type="ORF">CLAFUR5_05848</name>
</gene>
<dbReference type="AlphaFoldDB" id="A0A9Q8LHQ6"/>
<evidence type="ECO:0000256" key="1">
    <source>
        <dbReference type="SAM" id="Phobius"/>
    </source>
</evidence>
<name>A0A9Q8LHQ6_PASFU</name>
<proteinExistence type="predicted"/>
<protein>
    <submittedName>
        <fullName evidence="2">Glucose N-acetyltransferase 1</fullName>
    </submittedName>
</protein>
<dbReference type="EMBL" id="CP090167">
    <property type="protein sequence ID" value="UJO17613.1"/>
    <property type="molecule type" value="Genomic_DNA"/>
</dbReference>
<dbReference type="OMA" id="DWSRLGY"/>
<reference evidence="2" key="2">
    <citation type="journal article" date="2022" name="Microb. Genom.">
        <title>A chromosome-scale genome assembly of the tomato pathogen Cladosporium fulvum reveals a compartmentalized genome architecture and the presence of a dispensable chromosome.</title>
        <authorList>
            <person name="Zaccaron A.Z."/>
            <person name="Chen L.H."/>
            <person name="Samaras A."/>
            <person name="Stergiopoulos I."/>
        </authorList>
    </citation>
    <scope>NUCLEOTIDE SEQUENCE</scope>
    <source>
        <strain evidence="2">Race5_Kim</strain>
    </source>
</reference>
<dbReference type="RefSeq" id="XP_047761979.1">
    <property type="nucleotide sequence ID" value="XM_047904996.1"/>
</dbReference>
<dbReference type="Proteomes" id="UP000756132">
    <property type="component" value="Chromosome 5"/>
</dbReference>
<keyword evidence="1" id="KW-0812">Transmembrane</keyword>
<sequence>MPSRLLLSQSQVSVVVSSTVVVVFTLLLFLAGYSIQQREVQGLKIAIQPRIPKAPQSLATSEDTTQQHFEPSRLFGKRDGRIAYTDFDRHVHSSGAGANINWQRLAHVQLVRRHHDVCSAIMVLAELHRMRSPAKRVLLFPKAWAEEKKAGKGDISDPYLDSTRRLMKLAARRYHVNLQPIDPIRTSDDGDTYSLASAYALTHDFDRLLTIETPGLLLDAEPLDAILGFSEKAPFVMLHDTNTKDGVHSEDLFLLEPSKSRHAELTKRLVTPEMSQYNDTHLSTLLTEAILLASSNEDTALIRSVGALHDVGPDFNKTSFMSDVAYIRFSDPKLPGPEYEVPWADKVAARPKNKDADWAWTSLYGDFAQKRMEICGLDLETWRKY</sequence>
<accession>A0A9Q8LHQ6</accession>
<evidence type="ECO:0000313" key="3">
    <source>
        <dbReference type="Proteomes" id="UP000756132"/>
    </source>
</evidence>
<organism evidence="2 3">
    <name type="scientific">Passalora fulva</name>
    <name type="common">Tomato leaf mold</name>
    <name type="synonym">Cladosporium fulvum</name>
    <dbReference type="NCBI Taxonomy" id="5499"/>
    <lineage>
        <taxon>Eukaryota</taxon>
        <taxon>Fungi</taxon>
        <taxon>Dikarya</taxon>
        <taxon>Ascomycota</taxon>
        <taxon>Pezizomycotina</taxon>
        <taxon>Dothideomycetes</taxon>
        <taxon>Dothideomycetidae</taxon>
        <taxon>Mycosphaerellales</taxon>
        <taxon>Mycosphaerellaceae</taxon>
        <taxon>Fulvia</taxon>
    </lineage>
</organism>
<dbReference type="GeneID" id="71985726"/>
<dbReference type="OrthoDB" id="5367275at2759"/>
<keyword evidence="1" id="KW-0472">Membrane</keyword>
<keyword evidence="3" id="KW-1185">Reference proteome</keyword>
<feature type="transmembrane region" description="Helical" evidence="1">
    <location>
        <begin position="12"/>
        <end position="35"/>
    </location>
</feature>
<reference evidence="2" key="1">
    <citation type="submission" date="2021-12" db="EMBL/GenBank/DDBJ databases">
        <authorList>
            <person name="Zaccaron A."/>
            <person name="Stergiopoulos I."/>
        </authorList>
    </citation>
    <scope>NUCLEOTIDE SEQUENCE</scope>
    <source>
        <strain evidence="2">Race5_Kim</strain>
    </source>
</reference>
<keyword evidence="1" id="KW-1133">Transmembrane helix</keyword>
<evidence type="ECO:0000313" key="2">
    <source>
        <dbReference type="EMBL" id="UJO17613.1"/>
    </source>
</evidence>
<dbReference type="KEGG" id="ffu:CLAFUR5_05848"/>